<keyword evidence="2 6" id="KW-0012">Acyltransferase</keyword>
<evidence type="ECO:0000313" key="6">
    <source>
        <dbReference type="EMBL" id="MBB5044555.1"/>
    </source>
</evidence>
<reference evidence="6 7" key="1">
    <citation type="submission" date="2020-08" db="EMBL/GenBank/DDBJ databases">
        <title>Genomic Encyclopedia of Type Strains, Phase IV (KMG-IV): sequencing the most valuable type-strain genomes for metagenomic binning, comparative biology and taxonomic classification.</title>
        <authorList>
            <person name="Goeker M."/>
        </authorList>
    </citation>
    <scope>NUCLEOTIDE SEQUENCE [LARGE SCALE GENOMIC DNA]</scope>
    <source>
        <strain evidence="6 7">DSM 21319</strain>
    </source>
</reference>
<accession>A0A7W8DWD2</accession>
<dbReference type="Gene3D" id="3.40.630.30">
    <property type="match status" value="1"/>
</dbReference>
<dbReference type="CDD" id="cd04301">
    <property type="entry name" value="NAT_SF"/>
    <property type="match status" value="1"/>
</dbReference>
<evidence type="ECO:0000256" key="4">
    <source>
        <dbReference type="ARBA" id="ARBA00051334"/>
    </source>
</evidence>
<dbReference type="Proteomes" id="UP000535406">
    <property type="component" value="Unassembled WGS sequence"/>
</dbReference>
<dbReference type="AlphaFoldDB" id="A0A7W8DWD2"/>
<dbReference type="InterPro" id="IPR000182">
    <property type="entry name" value="GNAT_dom"/>
</dbReference>
<gene>
    <name evidence="6" type="ORF">HNQ66_003982</name>
</gene>
<dbReference type="PROSITE" id="PS51186">
    <property type="entry name" value="GNAT"/>
    <property type="match status" value="1"/>
</dbReference>
<dbReference type="EC" id="2.3.1.183" evidence="6"/>
<dbReference type="PANTHER" id="PTHR43072">
    <property type="entry name" value="N-ACETYLTRANSFERASE"/>
    <property type="match status" value="1"/>
</dbReference>
<comment type="catalytic activity">
    <reaction evidence="3">
        <text>L-methionine sulfoximine + acetyl-CoA = N-acetyl-L-methionine sulfoximine + CoA + H(+)</text>
        <dbReference type="Rhea" id="RHEA:47660"/>
        <dbReference type="ChEBI" id="CHEBI:15378"/>
        <dbReference type="ChEBI" id="CHEBI:57287"/>
        <dbReference type="ChEBI" id="CHEBI:57288"/>
        <dbReference type="ChEBI" id="CHEBI:87826"/>
        <dbReference type="ChEBI" id="CHEBI:87827"/>
    </reaction>
</comment>
<dbReference type="InterPro" id="IPR016181">
    <property type="entry name" value="Acyl_CoA_acyltransferase"/>
</dbReference>
<dbReference type="EMBL" id="JACHIK010000018">
    <property type="protein sequence ID" value="MBB5044555.1"/>
    <property type="molecule type" value="Genomic_DNA"/>
</dbReference>
<dbReference type="GO" id="GO:0102971">
    <property type="term" value="F:phosphinothricin N-acetyltransferase activity"/>
    <property type="evidence" value="ECO:0007669"/>
    <property type="project" value="UniProtKB-EC"/>
</dbReference>
<proteinExistence type="predicted"/>
<dbReference type="Pfam" id="PF00583">
    <property type="entry name" value="Acetyltransf_1"/>
    <property type="match status" value="1"/>
</dbReference>
<name>A0A7W8DWD2_9HYPH</name>
<dbReference type="SUPFAM" id="SSF55729">
    <property type="entry name" value="Acyl-CoA N-acyltransferases (Nat)"/>
    <property type="match status" value="1"/>
</dbReference>
<evidence type="ECO:0000313" key="7">
    <source>
        <dbReference type="Proteomes" id="UP000535406"/>
    </source>
</evidence>
<comment type="caution">
    <text evidence="6">The sequence shown here is derived from an EMBL/GenBank/DDBJ whole genome shotgun (WGS) entry which is preliminary data.</text>
</comment>
<comment type="catalytic activity">
    <reaction evidence="4">
        <text>L-methionine sulfone + acetyl-CoA = N-acetyl-L-methionine sulfone + CoA + H(+)</text>
        <dbReference type="Rhea" id="RHEA:47656"/>
        <dbReference type="ChEBI" id="CHEBI:15378"/>
        <dbReference type="ChEBI" id="CHEBI:57287"/>
        <dbReference type="ChEBI" id="CHEBI:57288"/>
        <dbReference type="ChEBI" id="CHEBI:87824"/>
        <dbReference type="ChEBI" id="CHEBI:87825"/>
    </reaction>
</comment>
<dbReference type="PANTHER" id="PTHR43072:SF23">
    <property type="entry name" value="UPF0039 PROTEIN C11D3.02C"/>
    <property type="match status" value="1"/>
</dbReference>
<protein>
    <submittedName>
        <fullName evidence="6">Phosphinothricin acetyltransferase</fullName>
        <ecNumber evidence="6">2.3.1.183</ecNumber>
    </submittedName>
</protein>
<evidence type="ECO:0000256" key="2">
    <source>
        <dbReference type="ARBA" id="ARBA00023315"/>
    </source>
</evidence>
<evidence type="ECO:0000256" key="1">
    <source>
        <dbReference type="ARBA" id="ARBA00022679"/>
    </source>
</evidence>
<evidence type="ECO:0000259" key="5">
    <source>
        <dbReference type="PROSITE" id="PS51186"/>
    </source>
</evidence>
<dbReference type="RefSeq" id="WP_184145904.1">
    <property type="nucleotide sequence ID" value="NZ_JACHIK010000018.1"/>
</dbReference>
<sequence>MDLTIRDAVEADLPAIMAIYNDAVANMTAIWNDTVVDLDNRRAWLAARRERGFPVLAALRGKEVLGYASYGDWRAFDGYRHTVEHSVYVRGDARGTGTGKRLMTALIDRASFNGVHVMIAGIEAENLASIKLHEKLGFRIVGRFSEVGIKFGRWLDLTCMELKVPKR</sequence>
<dbReference type="FunFam" id="3.40.630.30:FF:000026">
    <property type="entry name" value="Phosphinothricin acetyltransferase"/>
    <property type="match status" value="1"/>
</dbReference>
<organism evidence="6 7">
    <name type="scientific">Shinella fusca</name>
    <dbReference type="NCBI Taxonomy" id="544480"/>
    <lineage>
        <taxon>Bacteria</taxon>
        <taxon>Pseudomonadati</taxon>
        <taxon>Pseudomonadota</taxon>
        <taxon>Alphaproteobacteria</taxon>
        <taxon>Hyphomicrobiales</taxon>
        <taxon>Rhizobiaceae</taxon>
        <taxon>Shinella</taxon>
    </lineage>
</organism>
<evidence type="ECO:0000256" key="3">
    <source>
        <dbReference type="ARBA" id="ARBA00050603"/>
    </source>
</evidence>
<keyword evidence="1 6" id="KW-0808">Transferase</keyword>
<feature type="domain" description="N-acetyltransferase" evidence="5">
    <location>
        <begin position="3"/>
        <end position="165"/>
    </location>
</feature>
<keyword evidence="7" id="KW-1185">Reference proteome</keyword>